<evidence type="ECO:0000313" key="2">
    <source>
        <dbReference type="Proteomes" id="UP000000262"/>
    </source>
</evidence>
<dbReference type="Proteomes" id="UP000000262">
    <property type="component" value="Chromosome"/>
</dbReference>
<gene>
    <name evidence="1" type="ordered locus">Igni_0071</name>
</gene>
<name>A8A8K3_IGNH4</name>
<dbReference type="OrthoDB" id="386040at2157"/>
<keyword evidence="2" id="KW-1185">Reference proteome</keyword>
<sequence>MPRRLEDWRDARAPLFCHVSEVIDEFGEVVHWKGPFDEESLALYSVFGIEPSRARANLNVGEPVAVVRVPPPHSKFNAVRNLMKLEHDPALVVKKGDRIFVEPALRHPKGFASLREPLKVAKEMSREVGQPVVLLKEVPGHCCWFVAPLAWTALPLNDAGAFRGGVPIGVSVPLFQPLEGCWEYEVEMEEVEGEGFPPDVLNRIKVNLSDKIKMKLVPLRKVMIRMFGKP</sequence>
<reference evidence="1 2" key="1">
    <citation type="journal article" date="2008" name="Genome Biol.">
        <title>A genomic analysis of the archaeal system Ignicoccus hospitalis-Nanoarchaeum equitans.</title>
        <authorList>
            <person name="Podar M."/>
            <person name="Anderson I."/>
            <person name="Makarova K.S."/>
            <person name="Elkins J.G."/>
            <person name="Ivanova N."/>
            <person name="Wall M.A."/>
            <person name="Lykidis A."/>
            <person name="Mavromatis K."/>
            <person name="Sun H."/>
            <person name="Hudson M.E."/>
            <person name="Chen W."/>
            <person name="Deciu C."/>
            <person name="Hutchison D."/>
            <person name="Eads J.R."/>
            <person name="Anderson A."/>
            <person name="Fernandes F."/>
            <person name="Szeto E."/>
            <person name="Lapidus A."/>
            <person name="Kyrpides N.C."/>
            <person name="Saier M.H.Jr."/>
            <person name="Richardson P.M."/>
            <person name="Rachel R."/>
            <person name="Huber H."/>
            <person name="Eisen J.A."/>
            <person name="Koonin E.V."/>
            <person name="Keller M."/>
            <person name="Stetter K.O."/>
        </authorList>
    </citation>
    <scope>NUCLEOTIDE SEQUENCE [LARGE SCALE GENOMIC DNA]</scope>
    <source>
        <strain evidence="2">KIN4/I / DSM 18386 / JCM 14125</strain>
    </source>
</reference>
<dbReference type="HOGENOM" id="CLU_1202616_0_0_2"/>
<dbReference type="STRING" id="453591.Igni_0071"/>
<dbReference type="AlphaFoldDB" id="A8A8K3"/>
<dbReference type="RefSeq" id="WP_011998107.1">
    <property type="nucleotide sequence ID" value="NC_009776.1"/>
</dbReference>
<evidence type="ECO:0000313" key="1">
    <source>
        <dbReference type="EMBL" id="ABU81255.1"/>
    </source>
</evidence>
<accession>A8A8K3</accession>
<dbReference type="GeneID" id="5562459"/>
<organism evidence="1 2">
    <name type="scientific">Ignicoccus hospitalis (strain KIN4/I / DSM 18386 / JCM 14125)</name>
    <dbReference type="NCBI Taxonomy" id="453591"/>
    <lineage>
        <taxon>Archaea</taxon>
        <taxon>Thermoproteota</taxon>
        <taxon>Thermoprotei</taxon>
        <taxon>Desulfurococcales</taxon>
        <taxon>Desulfurococcaceae</taxon>
        <taxon>Ignicoccus</taxon>
    </lineage>
</organism>
<dbReference type="EMBL" id="CP000816">
    <property type="protein sequence ID" value="ABU81255.1"/>
    <property type="molecule type" value="Genomic_DNA"/>
</dbReference>
<dbReference type="KEGG" id="iho:Igni_0071"/>
<proteinExistence type="predicted"/>
<protein>
    <submittedName>
        <fullName evidence="1">Uncharacterized protein</fullName>
    </submittedName>
</protein>